<reference evidence="3 4" key="1">
    <citation type="submission" date="2019-04" db="EMBL/GenBank/DDBJ databases">
        <title>Pedobacter sp. AR-3-17 sp. nov., isolated from Arctic soil.</title>
        <authorList>
            <person name="Dahal R.H."/>
            <person name="Kim D.-U."/>
        </authorList>
    </citation>
    <scope>NUCLEOTIDE SEQUENCE [LARGE SCALE GENOMIC DNA]</scope>
    <source>
        <strain evidence="3 4">AR-3-17</strain>
    </source>
</reference>
<dbReference type="InterPro" id="IPR036680">
    <property type="entry name" value="SPOR-like_sf"/>
</dbReference>
<dbReference type="InterPro" id="IPR040495">
    <property type="entry name" value="HU-CCDC81_bac_1"/>
</dbReference>
<evidence type="ECO:0000313" key="3">
    <source>
        <dbReference type="EMBL" id="TKB96784.1"/>
    </source>
</evidence>
<dbReference type="Proteomes" id="UP000308181">
    <property type="component" value="Unassembled WGS sequence"/>
</dbReference>
<keyword evidence="1" id="KW-1133">Transmembrane helix</keyword>
<keyword evidence="1" id="KW-0812">Transmembrane</keyword>
<dbReference type="OrthoDB" id="653949at2"/>
<dbReference type="Pfam" id="PF18174">
    <property type="entry name" value="HU-CCDC81_bac_1"/>
    <property type="match status" value="1"/>
</dbReference>
<feature type="transmembrane region" description="Helical" evidence="1">
    <location>
        <begin position="166"/>
        <end position="189"/>
    </location>
</feature>
<proteinExistence type="predicted"/>
<dbReference type="GO" id="GO:0042834">
    <property type="term" value="F:peptidoglycan binding"/>
    <property type="evidence" value="ECO:0007669"/>
    <property type="project" value="InterPro"/>
</dbReference>
<dbReference type="AlphaFoldDB" id="A0A4U1BWR8"/>
<dbReference type="SUPFAM" id="SSF110997">
    <property type="entry name" value="Sporulation related repeat"/>
    <property type="match status" value="1"/>
</dbReference>
<keyword evidence="4" id="KW-1185">Reference proteome</keyword>
<protein>
    <submittedName>
        <fullName evidence="3">SPOR domain-containing protein</fullName>
    </submittedName>
</protein>
<comment type="caution">
    <text evidence="3">The sequence shown here is derived from an EMBL/GenBank/DDBJ whole genome shotgun (WGS) entry which is preliminary data.</text>
</comment>
<evidence type="ECO:0000259" key="2">
    <source>
        <dbReference type="Pfam" id="PF18174"/>
    </source>
</evidence>
<accession>A0A4U1BWR8</accession>
<dbReference type="RefSeq" id="WP_136826747.1">
    <property type="nucleotide sequence ID" value="NZ_SWBP01000004.1"/>
</dbReference>
<evidence type="ECO:0000313" key="4">
    <source>
        <dbReference type="Proteomes" id="UP000308181"/>
    </source>
</evidence>
<feature type="domain" description="CCDC81-like prokaryotic HU" evidence="2">
    <location>
        <begin position="3"/>
        <end position="58"/>
    </location>
</feature>
<keyword evidence="1" id="KW-0472">Membrane</keyword>
<evidence type="ECO:0000256" key="1">
    <source>
        <dbReference type="SAM" id="Phobius"/>
    </source>
</evidence>
<gene>
    <name evidence="3" type="ORF">FA046_11915</name>
</gene>
<name>A0A4U1BWR8_9SPHI</name>
<organism evidence="3 4">
    <name type="scientific">Pedobacter cryophilus</name>
    <dbReference type="NCBI Taxonomy" id="2571271"/>
    <lineage>
        <taxon>Bacteria</taxon>
        <taxon>Pseudomonadati</taxon>
        <taxon>Bacteroidota</taxon>
        <taxon>Sphingobacteriia</taxon>
        <taxon>Sphingobacteriales</taxon>
        <taxon>Sphingobacteriaceae</taxon>
        <taxon>Pedobacter</taxon>
    </lineage>
</organism>
<sequence length="344" mass="38589">MDISPYFAELINAKDHVVVPSLGKFYQKRSAGYYDEGTETFYPPSTKIDFTTEYRHDDKLVQLISQRNNTSLTSAYAILDEYVKDLKTILKSQTVHINNIGELTLDGEKLTLQSDTKSENSKDFFGLTPIDAKALNLSDAEAENYSLAQQALNTAMPNEFDEHKSITLKIVLVFVIAAIIGSLIAVYYLNPNFYQNLYQQLKKETVSEKPVTVNQTPSAQAIQKADSVYNNADIEAKLKAKGFEVEEAKDSTAVSVNQKQIPKKSDIRYEIIIGLYLKKSDALKRVTQLKANGINAYIVEDADGPMIKISGATLYNEAEANQELKRIREQLNPEAFIKPIKPLK</sequence>
<dbReference type="EMBL" id="SWBP01000004">
    <property type="protein sequence ID" value="TKB96784.1"/>
    <property type="molecule type" value="Genomic_DNA"/>
</dbReference>